<reference evidence="5" key="1">
    <citation type="journal article" date="2006" name="PLoS Biol.">
        <title>Macronuclear genome sequence of the ciliate Tetrahymena thermophila, a model eukaryote.</title>
        <authorList>
            <person name="Eisen J.A."/>
            <person name="Coyne R.S."/>
            <person name="Wu M."/>
            <person name="Wu D."/>
            <person name="Thiagarajan M."/>
            <person name="Wortman J.R."/>
            <person name="Badger J.H."/>
            <person name="Ren Q."/>
            <person name="Amedeo P."/>
            <person name="Jones K.M."/>
            <person name="Tallon L.J."/>
            <person name="Delcher A.L."/>
            <person name="Salzberg S.L."/>
            <person name="Silva J.C."/>
            <person name="Haas B.J."/>
            <person name="Majoros W.H."/>
            <person name="Farzad M."/>
            <person name="Carlton J.M."/>
            <person name="Smith R.K. Jr."/>
            <person name="Garg J."/>
            <person name="Pearlman R.E."/>
            <person name="Karrer K.M."/>
            <person name="Sun L."/>
            <person name="Manning G."/>
            <person name="Elde N.C."/>
            <person name="Turkewitz A.P."/>
            <person name="Asai D.J."/>
            <person name="Wilkes D.E."/>
            <person name="Wang Y."/>
            <person name="Cai H."/>
            <person name="Collins K."/>
            <person name="Stewart B.A."/>
            <person name="Lee S.R."/>
            <person name="Wilamowska K."/>
            <person name="Weinberg Z."/>
            <person name="Ruzzo W.L."/>
            <person name="Wloga D."/>
            <person name="Gaertig J."/>
            <person name="Frankel J."/>
            <person name="Tsao C.-C."/>
            <person name="Gorovsky M.A."/>
            <person name="Keeling P.J."/>
            <person name="Waller R.F."/>
            <person name="Patron N.J."/>
            <person name="Cherry J.M."/>
            <person name="Stover N.A."/>
            <person name="Krieger C.J."/>
            <person name="del Toro C."/>
            <person name="Ryder H.F."/>
            <person name="Williamson S.C."/>
            <person name="Barbeau R.A."/>
            <person name="Hamilton E.P."/>
            <person name="Orias E."/>
        </authorList>
    </citation>
    <scope>NUCLEOTIDE SEQUENCE [LARGE SCALE GENOMIC DNA]</scope>
    <source>
        <strain evidence="5">SB210</strain>
    </source>
</reference>
<dbReference type="AlphaFoldDB" id="Q22SN0"/>
<keyword evidence="1" id="KW-0863">Zinc-finger</keyword>
<evidence type="ECO:0000259" key="3">
    <source>
        <dbReference type="PROSITE" id="PS50157"/>
    </source>
</evidence>
<feature type="region of interest" description="Disordered" evidence="2">
    <location>
        <begin position="34"/>
        <end position="57"/>
    </location>
</feature>
<dbReference type="HOGENOM" id="CLU_1457281_0_0_1"/>
<evidence type="ECO:0000256" key="1">
    <source>
        <dbReference type="PROSITE-ProRule" id="PRU00042"/>
    </source>
</evidence>
<sequence length="117" mass="13750">MEKKFICRCGKNYERNASLFNHIRLKHNNDKKNFNLTNTKVGRPLDSKNLRKKPKKTPAKQLACKCGKVLKGEGSLSNHIRIKHNNIIMILNFKYKKNNKEEKKVLQLHQLVKTIIR</sequence>
<name>Q22SN0_TETTS</name>
<dbReference type="RefSeq" id="XP_001007987.2">
    <property type="nucleotide sequence ID" value="XM_001007987.2"/>
</dbReference>
<dbReference type="KEGG" id="tet:TTHERM_00000060"/>
<accession>Q22SN0</accession>
<dbReference type="InterPro" id="IPR013087">
    <property type="entry name" value="Znf_C2H2_type"/>
</dbReference>
<dbReference type="EMBL" id="GG662845">
    <property type="protein sequence ID" value="EAR87742.2"/>
    <property type="molecule type" value="Genomic_DNA"/>
</dbReference>
<dbReference type="GO" id="GO:0008270">
    <property type="term" value="F:zinc ion binding"/>
    <property type="evidence" value="ECO:0007669"/>
    <property type="project" value="UniProtKB-KW"/>
</dbReference>
<dbReference type="Proteomes" id="UP000009168">
    <property type="component" value="Unassembled WGS sequence"/>
</dbReference>
<organism evidence="4 5">
    <name type="scientific">Tetrahymena thermophila (strain SB210)</name>
    <dbReference type="NCBI Taxonomy" id="312017"/>
    <lineage>
        <taxon>Eukaryota</taxon>
        <taxon>Sar</taxon>
        <taxon>Alveolata</taxon>
        <taxon>Ciliophora</taxon>
        <taxon>Intramacronucleata</taxon>
        <taxon>Oligohymenophorea</taxon>
        <taxon>Hymenostomatida</taxon>
        <taxon>Tetrahymenina</taxon>
        <taxon>Tetrahymenidae</taxon>
        <taxon>Tetrahymena</taxon>
    </lineage>
</organism>
<protein>
    <submittedName>
        <fullName evidence="4">Zinc finger, C2H2 type family protein</fullName>
    </submittedName>
</protein>
<keyword evidence="1" id="KW-0479">Metal-binding</keyword>
<proteinExistence type="predicted"/>
<gene>
    <name evidence="4" type="ORF">TTHERM_00000060</name>
</gene>
<evidence type="ECO:0000313" key="5">
    <source>
        <dbReference type="Proteomes" id="UP000009168"/>
    </source>
</evidence>
<dbReference type="InParanoid" id="Q22SN0"/>
<dbReference type="PROSITE" id="PS50157">
    <property type="entry name" value="ZINC_FINGER_C2H2_2"/>
    <property type="match status" value="1"/>
</dbReference>
<evidence type="ECO:0000313" key="4">
    <source>
        <dbReference type="EMBL" id="EAR87742.2"/>
    </source>
</evidence>
<dbReference type="GeneID" id="7832338"/>
<feature type="domain" description="C2H2-type" evidence="3">
    <location>
        <begin position="5"/>
        <end position="32"/>
    </location>
</feature>
<evidence type="ECO:0000256" key="2">
    <source>
        <dbReference type="SAM" id="MobiDB-lite"/>
    </source>
</evidence>
<keyword evidence="1" id="KW-0862">Zinc</keyword>
<keyword evidence="5" id="KW-1185">Reference proteome</keyword>